<dbReference type="Gene3D" id="3.90.550.10">
    <property type="entry name" value="Spore Coat Polysaccharide Biosynthesis Protein SpsA, Chain A"/>
    <property type="match status" value="1"/>
</dbReference>
<proteinExistence type="predicted"/>
<organism evidence="2 3">
    <name type="scientific">Agrococcus pavilionensis RW1</name>
    <dbReference type="NCBI Taxonomy" id="1330458"/>
    <lineage>
        <taxon>Bacteria</taxon>
        <taxon>Bacillati</taxon>
        <taxon>Actinomycetota</taxon>
        <taxon>Actinomycetes</taxon>
        <taxon>Micrococcales</taxon>
        <taxon>Microbacteriaceae</taxon>
        <taxon>Agrococcus</taxon>
    </lineage>
</organism>
<dbReference type="Proteomes" id="UP000016462">
    <property type="component" value="Unassembled WGS sequence"/>
</dbReference>
<comment type="caution">
    <text evidence="2">The sequence shown here is derived from an EMBL/GenBank/DDBJ whole genome shotgun (WGS) entry which is preliminary data.</text>
</comment>
<keyword evidence="3" id="KW-1185">Reference proteome</keyword>
<protein>
    <recommendedName>
        <fullName evidence="4">Glycosyltransferase 2-like domain-containing protein</fullName>
    </recommendedName>
</protein>
<gene>
    <name evidence="2" type="ORF">L332_10730</name>
</gene>
<evidence type="ECO:0008006" key="4">
    <source>
        <dbReference type="Google" id="ProtNLM"/>
    </source>
</evidence>
<dbReference type="EMBL" id="ASHR01000014">
    <property type="protein sequence ID" value="ERG64916.1"/>
    <property type="molecule type" value="Genomic_DNA"/>
</dbReference>
<dbReference type="PANTHER" id="PTHR43179:SF7">
    <property type="entry name" value="RHAMNOSYLTRANSFERASE WBBL"/>
    <property type="match status" value="1"/>
</dbReference>
<reference evidence="2 3" key="1">
    <citation type="journal article" date="2013" name="Genome Announc.">
        <title>First draft genome sequence from a member of the genus agrococcus, isolated from modern microbialites.</title>
        <authorList>
            <person name="White R.A.III."/>
            <person name="Grassa C.J."/>
            <person name="Suttle C.A."/>
        </authorList>
    </citation>
    <scope>NUCLEOTIDE SEQUENCE [LARGE SCALE GENOMIC DNA]</scope>
    <source>
        <strain evidence="2 3">RW1</strain>
    </source>
</reference>
<dbReference type="Pfam" id="PF13692">
    <property type="entry name" value="Glyco_trans_1_4"/>
    <property type="match status" value="1"/>
</dbReference>
<feature type="compositionally biased region" description="Basic and acidic residues" evidence="1">
    <location>
        <begin position="936"/>
        <end position="949"/>
    </location>
</feature>
<dbReference type="AlphaFoldDB" id="U1MSL2"/>
<dbReference type="PANTHER" id="PTHR43179">
    <property type="entry name" value="RHAMNOSYLTRANSFERASE WBBL"/>
    <property type="match status" value="1"/>
</dbReference>
<name>U1MSL2_9MICO</name>
<dbReference type="SUPFAM" id="SSF53448">
    <property type="entry name" value="Nucleotide-diphospho-sugar transferases"/>
    <property type="match status" value="1"/>
</dbReference>
<sequence length="949" mass="104243">MPLHEQATAAQDDRPSPRLLREIAGLRAQNLRSRAPVVDPSGDAVVTMTTHGERIRLVWVALESIARGDILPRRLILFLDEPDLARPLPSPLLRLQRRGLEILPAAPGLRVHAKYWPYVSAILRHELPLVVSDDDMVYPARWLRVLVEAHRARPELVHAFRAHEIPCLDGALRPYREWRPASGTAPSFAHFGTGVSGQLLPVALLERLRDEGEGFLESAPTADDVWINAVAVRNGIQTAQVEAQSRNFPFVPATQATGLYRSNVAGGQNDVQLERTLAPEERERICAGSRPAAVRSRAAPTFVTWGRFTDNPWQDIIETGVRSAGISTIDLEHGASLESVLDRAADGLAVHLNWTAPITQRASTEEDACAAVDRALAEVDALQRAGGALIWTVHNAAAHEPINPCAERRLLEGLAERADIVHTMHPRTAEAIEEAWGIRLERQVNIPHPSYLGVYPDEMDRSSARSALGIPESRTAVLLHGTLREYKGLDALADGFLAARERGADLHLLVAGRPGAGFDAAAFEQRFADRDDVTVHADHVPVDEVQLWHRAADVLVMPYREGLNSGALQLAATFDLPVVAFPCMAVEQAQDEGWAVVVDPARREWLLDGLAALPSAARRRASEAARTRAPEATAEAFARIVLDAIATRSRPIDPTAVAVIVSFGSAALIERGLTPLLSRMRSVIVENPTDTAEHERLMAVADRLRGDLIEMPQNVGFGAAVRAGVQRALEMGARHVLLLNPDVRADAPTIERMLERSLAEPDAMVAPRILTPDGRLWFDGGVIDWDRGIARHRRRDEADRALDWLTGACLLVPVHAWDRLGGLDDDYFLYWEDVDFTHRWLAHGRLVLEPGAHVVHEVGGTQGSGGKSLGYTYYNARNRMLFAARHLGLRGLLRWSRSAPAYHDELLARSGAPDAAARARHRATAARGSRNGALRGVERLVRKRPESND</sequence>
<feature type="region of interest" description="Disordered" evidence="1">
    <location>
        <begin position="921"/>
        <end position="949"/>
    </location>
</feature>
<dbReference type="InterPro" id="IPR029044">
    <property type="entry name" value="Nucleotide-diphossugar_trans"/>
</dbReference>
<evidence type="ECO:0000313" key="2">
    <source>
        <dbReference type="EMBL" id="ERG64916.1"/>
    </source>
</evidence>
<accession>U1MSL2</accession>
<evidence type="ECO:0000256" key="1">
    <source>
        <dbReference type="SAM" id="MobiDB-lite"/>
    </source>
</evidence>
<evidence type="ECO:0000313" key="3">
    <source>
        <dbReference type="Proteomes" id="UP000016462"/>
    </source>
</evidence>
<dbReference type="SUPFAM" id="SSF53756">
    <property type="entry name" value="UDP-Glycosyltransferase/glycogen phosphorylase"/>
    <property type="match status" value="1"/>
</dbReference>
<dbReference type="Gene3D" id="3.40.50.2000">
    <property type="entry name" value="Glycogen Phosphorylase B"/>
    <property type="match status" value="2"/>
</dbReference>